<dbReference type="EMBL" id="JAUEPN010000006">
    <property type="protein sequence ID" value="KAK3293245.1"/>
    <property type="molecule type" value="Genomic_DNA"/>
</dbReference>
<gene>
    <name evidence="1" type="ORF">B0H64DRAFT_376180</name>
</gene>
<dbReference type="AlphaFoldDB" id="A0AAE0HB27"/>
<dbReference type="PANTHER" id="PTHR42093">
    <property type="match status" value="1"/>
</dbReference>
<dbReference type="InterPro" id="IPR056539">
    <property type="entry name" value="NuiA-like"/>
</dbReference>
<reference evidence="1" key="2">
    <citation type="submission" date="2023-06" db="EMBL/GenBank/DDBJ databases">
        <authorList>
            <consortium name="Lawrence Berkeley National Laboratory"/>
            <person name="Haridas S."/>
            <person name="Hensen N."/>
            <person name="Bonometti L."/>
            <person name="Westerberg I."/>
            <person name="Brannstrom I.O."/>
            <person name="Guillou S."/>
            <person name="Cros-Aarteil S."/>
            <person name="Calhoun S."/>
            <person name="Kuo A."/>
            <person name="Mondo S."/>
            <person name="Pangilinan J."/>
            <person name="Riley R."/>
            <person name="Labutti K."/>
            <person name="Andreopoulos B."/>
            <person name="Lipzen A."/>
            <person name="Chen C."/>
            <person name="Yanf M."/>
            <person name="Daum C."/>
            <person name="Ng V."/>
            <person name="Clum A."/>
            <person name="Steindorff A."/>
            <person name="Ohm R."/>
            <person name="Martin F."/>
            <person name="Silar P."/>
            <person name="Natvig D."/>
            <person name="Lalanne C."/>
            <person name="Gautier V."/>
            <person name="Ament-Velasquez S.L."/>
            <person name="Kruys A."/>
            <person name="Hutchinson M.I."/>
            <person name="Powell A.J."/>
            <person name="Barry K."/>
            <person name="Miller A.N."/>
            <person name="Grigoriev I.V."/>
            <person name="Debuchy R."/>
            <person name="Gladieux P."/>
            <person name="Thoren M.H."/>
            <person name="Johannesson H."/>
        </authorList>
    </citation>
    <scope>NUCLEOTIDE SEQUENCE</scope>
    <source>
        <strain evidence="1">CBS 168.71</strain>
    </source>
</reference>
<reference evidence="1" key="1">
    <citation type="journal article" date="2023" name="Mol. Phylogenet. Evol.">
        <title>Genome-scale phylogeny and comparative genomics of the fungal order Sordariales.</title>
        <authorList>
            <person name="Hensen N."/>
            <person name="Bonometti L."/>
            <person name="Westerberg I."/>
            <person name="Brannstrom I.O."/>
            <person name="Guillou S."/>
            <person name="Cros-Aarteil S."/>
            <person name="Calhoun S."/>
            <person name="Haridas S."/>
            <person name="Kuo A."/>
            <person name="Mondo S."/>
            <person name="Pangilinan J."/>
            <person name="Riley R."/>
            <person name="LaButti K."/>
            <person name="Andreopoulos B."/>
            <person name="Lipzen A."/>
            <person name="Chen C."/>
            <person name="Yan M."/>
            <person name="Daum C."/>
            <person name="Ng V."/>
            <person name="Clum A."/>
            <person name="Steindorff A."/>
            <person name="Ohm R.A."/>
            <person name="Martin F."/>
            <person name="Silar P."/>
            <person name="Natvig D.O."/>
            <person name="Lalanne C."/>
            <person name="Gautier V."/>
            <person name="Ament-Velasquez S.L."/>
            <person name="Kruys A."/>
            <person name="Hutchinson M.I."/>
            <person name="Powell A.J."/>
            <person name="Barry K."/>
            <person name="Miller A.N."/>
            <person name="Grigoriev I.V."/>
            <person name="Debuchy R."/>
            <person name="Gladieux P."/>
            <person name="Hiltunen Thoren M."/>
            <person name="Johannesson H."/>
        </authorList>
    </citation>
    <scope>NUCLEOTIDE SEQUENCE</scope>
    <source>
        <strain evidence="1">CBS 168.71</strain>
    </source>
</reference>
<proteinExistence type="predicted"/>
<name>A0AAE0HB27_9PEZI</name>
<sequence>MASSSDQDYMAFLNKANEDPSAGVATAAAGAPQKRQFRATVAGARVPEPIARLCGGQGGGGGGGEVFYTSDADEPFEAVALKWDGSGKGLPDEEAFAELIQHWDPKNAEVQIMDPVDWDPNGKYGEVVDALKEAGEGNDIRVYRVVREGVKAEYWVVTVEGKEGAELVGLKALAVES</sequence>
<dbReference type="RefSeq" id="XP_062656759.1">
    <property type="nucleotide sequence ID" value="XM_062802461.1"/>
</dbReference>
<dbReference type="Proteomes" id="UP001278766">
    <property type="component" value="Unassembled WGS sequence"/>
</dbReference>
<dbReference type="GeneID" id="87839409"/>
<comment type="caution">
    <text evidence="1">The sequence shown here is derived from an EMBL/GenBank/DDBJ whole genome shotgun (WGS) entry which is preliminary data.</text>
</comment>
<dbReference type="PANTHER" id="PTHR42093:SF1">
    <property type="match status" value="1"/>
</dbReference>
<evidence type="ECO:0000313" key="1">
    <source>
        <dbReference type="EMBL" id="KAK3293245.1"/>
    </source>
</evidence>
<accession>A0AAE0HB27</accession>
<evidence type="ECO:0000313" key="2">
    <source>
        <dbReference type="Proteomes" id="UP001278766"/>
    </source>
</evidence>
<organism evidence="1 2">
    <name type="scientific">Chaetomium fimeti</name>
    <dbReference type="NCBI Taxonomy" id="1854472"/>
    <lineage>
        <taxon>Eukaryota</taxon>
        <taxon>Fungi</taxon>
        <taxon>Dikarya</taxon>
        <taxon>Ascomycota</taxon>
        <taxon>Pezizomycotina</taxon>
        <taxon>Sordariomycetes</taxon>
        <taxon>Sordariomycetidae</taxon>
        <taxon>Sordariales</taxon>
        <taxon>Chaetomiaceae</taxon>
        <taxon>Chaetomium</taxon>
    </lineage>
</organism>
<keyword evidence="2" id="KW-1185">Reference proteome</keyword>
<protein>
    <submittedName>
        <fullName evidence="1">Uncharacterized protein</fullName>
    </submittedName>
</protein>
<dbReference type="Pfam" id="PF23151">
    <property type="entry name" value="NuiA_2"/>
    <property type="match status" value="1"/>
</dbReference>